<keyword evidence="3" id="KW-1185">Reference proteome</keyword>
<dbReference type="InParanoid" id="A0A1D2VNZ0"/>
<dbReference type="Proteomes" id="UP000095038">
    <property type="component" value="Unassembled WGS sequence"/>
</dbReference>
<name>A0A1D2VNZ0_9ASCO</name>
<evidence type="ECO:0000256" key="1">
    <source>
        <dbReference type="ARBA" id="ARBA00034736"/>
    </source>
</evidence>
<evidence type="ECO:0000313" key="3">
    <source>
        <dbReference type="Proteomes" id="UP000095038"/>
    </source>
</evidence>
<dbReference type="STRING" id="1344418.A0A1D2VNZ0"/>
<dbReference type="RefSeq" id="XP_020049623.1">
    <property type="nucleotide sequence ID" value="XM_020192187.1"/>
</dbReference>
<proteinExistence type="inferred from homology"/>
<gene>
    <name evidence="2" type="ORF">ASCRUDRAFT_73204</name>
</gene>
<evidence type="ECO:0000313" key="2">
    <source>
        <dbReference type="EMBL" id="ODV63316.1"/>
    </source>
</evidence>
<dbReference type="AlphaFoldDB" id="A0A1D2VNZ0"/>
<dbReference type="PANTHER" id="PTHR32226">
    <property type="entry name" value="TELO2-INTERACTING PROTEIN 2"/>
    <property type="match status" value="1"/>
</dbReference>
<sequence length="648" mass="76206">METVKAISKVIPLSKVTDDPSFSLSEGTISRLKSIANDEVINDLLLILTEEKSLLETKITIIIYVQVIFQNLKENQRVLLFTKLVELLDFPTDQINWKWQSRDFNVENSDSYKLKIRDYDLVKQNEFKLLSTYYLKLLEHILKSSNYKIRLIGNIANSDEEINELNFKLIKNLGYYYMRSTPWCSNFSNQKAISLLNNFKENNYYTKNDGENEEEKASENCNKFIENRIYKELIKNFSKLKENNKIHKSISKMGYRKNEVDRGVKPNYTLRDVDEFKKKQMSEYKREDWTKSEIKNVSLLLYFINTFIKRDSTEKYVKEHWSFLIPSILNILDDINCLIKIKGCELLSALLDKINECDTGALDKISHYDSGNYLIKTGVGPIFIDTITPILTYLPPFISAEESLVVVPIGFKIIIKILNKLYNYKKDKEKFQKKLIELINKEIIERLKYFNFASYKADNNDKIDATDNALKMILIYLDVLDEIIERYLDIQIVLIINDLLNGVVLQYLKNPVFLNCEIKSDTNLLIIEKLLIILIKIMIICHQRIEKRKYDILGGVLYFWSNFVNKKNDFINDFGEDKILGDDFRKIYEISTEKKDRAEDKKIKKIHNLVKDSMDVLAECCANKEQLKDDFKKIVECREEYRDVLPEL</sequence>
<dbReference type="GO" id="GO:0110078">
    <property type="term" value="C:TTT Hsp90 cochaperone complex"/>
    <property type="evidence" value="ECO:0007669"/>
    <property type="project" value="InterPro"/>
</dbReference>
<dbReference type="GO" id="GO:0005829">
    <property type="term" value="C:cytosol"/>
    <property type="evidence" value="ECO:0007669"/>
    <property type="project" value="TreeGrafter"/>
</dbReference>
<comment type="similarity">
    <text evidence="1">Belongs to the TTI2 family.</text>
</comment>
<reference evidence="3" key="1">
    <citation type="submission" date="2016-05" db="EMBL/GenBank/DDBJ databases">
        <title>Comparative genomics of biotechnologically important yeasts.</title>
        <authorList>
            <consortium name="DOE Joint Genome Institute"/>
            <person name="Riley R."/>
            <person name="Haridas S."/>
            <person name="Wolfe K.H."/>
            <person name="Lopes M.R."/>
            <person name="Hittinger C.T."/>
            <person name="Goker M."/>
            <person name="Salamov A."/>
            <person name="Wisecaver J."/>
            <person name="Long T.M."/>
            <person name="Aerts A.L."/>
            <person name="Barry K."/>
            <person name="Choi C."/>
            <person name="Clum A."/>
            <person name="Coughlan A.Y."/>
            <person name="Deshpande S."/>
            <person name="Douglass A.P."/>
            <person name="Hanson S.J."/>
            <person name="Klenk H.-P."/>
            <person name="Labutti K."/>
            <person name="Lapidus A."/>
            <person name="Lindquist E."/>
            <person name="Lipzen A."/>
            <person name="Meier-Kolthoff J.P."/>
            <person name="Ohm R.A."/>
            <person name="Otillar R.P."/>
            <person name="Pangilinan J."/>
            <person name="Peng Y."/>
            <person name="Rokas A."/>
            <person name="Rosa C.A."/>
            <person name="Scheuner C."/>
            <person name="Sibirny A.A."/>
            <person name="Slot J.C."/>
            <person name="Stielow J.B."/>
            <person name="Sun H."/>
            <person name="Kurtzman C.P."/>
            <person name="Blackwell M."/>
            <person name="Grigoriev I.V."/>
            <person name="Jeffries T.W."/>
        </authorList>
    </citation>
    <scope>NUCLEOTIDE SEQUENCE [LARGE SCALE GENOMIC DNA]</scope>
    <source>
        <strain evidence="3">DSM 1968</strain>
    </source>
</reference>
<accession>A0A1D2VNZ0</accession>
<organism evidence="2 3">
    <name type="scientific">Ascoidea rubescens DSM 1968</name>
    <dbReference type="NCBI Taxonomy" id="1344418"/>
    <lineage>
        <taxon>Eukaryota</taxon>
        <taxon>Fungi</taxon>
        <taxon>Dikarya</taxon>
        <taxon>Ascomycota</taxon>
        <taxon>Saccharomycotina</taxon>
        <taxon>Saccharomycetes</taxon>
        <taxon>Ascoideaceae</taxon>
        <taxon>Ascoidea</taxon>
    </lineage>
</organism>
<dbReference type="GO" id="GO:0005634">
    <property type="term" value="C:nucleus"/>
    <property type="evidence" value="ECO:0007669"/>
    <property type="project" value="TreeGrafter"/>
</dbReference>
<dbReference type="InterPro" id="IPR018870">
    <property type="entry name" value="Tti2"/>
</dbReference>
<dbReference type="PANTHER" id="PTHR32226:SF2">
    <property type="entry name" value="TELO2-INTERACTING PROTEIN 2"/>
    <property type="match status" value="1"/>
</dbReference>
<dbReference type="EMBL" id="KV454475">
    <property type="protein sequence ID" value="ODV63316.1"/>
    <property type="molecule type" value="Genomic_DNA"/>
</dbReference>
<protein>
    <submittedName>
        <fullName evidence="2">Uncharacterized protein</fullName>
    </submittedName>
</protein>
<dbReference type="GeneID" id="30965823"/>
<dbReference type="Pfam" id="PF10521">
    <property type="entry name" value="Tti2"/>
    <property type="match status" value="1"/>
</dbReference>